<keyword evidence="2" id="KW-1185">Reference proteome</keyword>
<name>Q2LTV9_SYNAS</name>
<evidence type="ECO:0000313" key="2">
    <source>
        <dbReference type="Proteomes" id="UP000001933"/>
    </source>
</evidence>
<reference evidence="1 2" key="1">
    <citation type="journal article" date="2007" name="Proc. Natl. Acad. Sci. U.S.A.">
        <title>The genome of Syntrophus aciditrophicus: life at the thermodynamic limit of microbial growth.</title>
        <authorList>
            <person name="McInerney M.J."/>
            <person name="Rohlin L."/>
            <person name="Mouttaki H."/>
            <person name="Kim U."/>
            <person name="Krupp R.S."/>
            <person name="Rios-Hernandez L."/>
            <person name="Sieber J."/>
            <person name="Struchtemeyer C.G."/>
            <person name="Bhattacharyya A."/>
            <person name="Campbell J.W."/>
            <person name="Gunsalus R.P."/>
        </authorList>
    </citation>
    <scope>NUCLEOTIDE SEQUENCE [LARGE SCALE GENOMIC DNA]</scope>
    <source>
        <strain evidence="1 2">SB</strain>
    </source>
</reference>
<dbReference type="HOGENOM" id="CLU_3075676_0_0_7"/>
<dbReference type="Proteomes" id="UP000001933">
    <property type="component" value="Chromosome"/>
</dbReference>
<evidence type="ECO:0000313" key="1">
    <source>
        <dbReference type="EMBL" id="ABC77523.1"/>
    </source>
</evidence>
<gene>
    <name evidence="1" type="ORF">SYN_03581</name>
</gene>
<sequence>MARIPNLTRSTPGIVAALINGKEPNGLSLAKRPKSFPEDVADQRRQFGFATD</sequence>
<protein>
    <submittedName>
        <fullName evidence="1">Hypothetical cytosolic protein</fullName>
    </submittedName>
</protein>
<accession>Q2LTV9</accession>
<dbReference type="EMBL" id="CP000252">
    <property type="protein sequence ID" value="ABC77523.1"/>
    <property type="molecule type" value="Genomic_DNA"/>
</dbReference>
<dbReference type="eggNOG" id="COG1961">
    <property type="taxonomic scope" value="Bacteria"/>
</dbReference>
<dbReference type="InParanoid" id="Q2LTV9"/>
<dbReference type="RefSeq" id="WP_011417545.1">
    <property type="nucleotide sequence ID" value="NC_007759.1"/>
</dbReference>
<organism evidence="1 2">
    <name type="scientific">Syntrophus aciditrophicus (strain SB)</name>
    <dbReference type="NCBI Taxonomy" id="56780"/>
    <lineage>
        <taxon>Bacteria</taxon>
        <taxon>Pseudomonadati</taxon>
        <taxon>Thermodesulfobacteriota</taxon>
        <taxon>Syntrophia</taxon>
        <taxon>Syntrophales</taxon>
        <taxon>Syntrophaceae</taxon>
        <taxon>Syntrophus</taxon>
    </lineage>
</organism>
<dbReference type="KEGG" id="sat:SYN_03581"/>
<proteinExistence type="predicted"/>
<dbReference type="AlphaFoldDB" id="Q2LTV9"/>